<name>A0A6C0C157_9ZZZZ</name>
<reference evidence="1" key="1">
    <citation type="journal article" date="2020" name="Nature">
        <title>Giant virus diversity and host interactions through global metagenomics.</title>
        <authorList>
            <person name="Schulz F."/>
            <person name="Roux S."/>
            <person name="Paez-Espino D."/>
            <person name="Jungbluth S."/>
            <person name="Walsh D.A."/>
            <person name="Denef V.J."/>
            <person name="McMahon K.D."/>
            <person name="Konstantinidis K.T."/>
            <person name="Eloe-Fadrosh E.A."/>
            <person name="Kyrpides N.C."/>
            <person name="Woyke T."/>
        </authorList>
    </citation>
    <scope>NUCLEOTIDE SEQUENCE</scope>
    <source>
        <strain evidence="1">GVMAG-M-3300020182-84</strain>
    </source>
</reference>
<protein>
    <submittedName>
        <fullName evidence="1">Uncharacterized protein</fullName>
    </submittedName>
</protein>
<dbReference type="EMBL" id="MN739312">
    <property type="protein sequence ID" value="QHS98032.1"/>
    <property type="molecule type" value="Genomic_DNA"/>
</dbReference>
<proteinExistence type="predicted"/>
<dbReference type="AlphaFoldDB" id="A0A6C0C157"/>
<evidence type="ECO:0000313" key="1">
    <source>
        <dbReference type="EMBL" id="QHS98032.1"/>
    </source>
</evidence>
<accession>A0A6C0C157</accession>
<sequence length="100" mass="11899">MRNYLSELFTRLYYSCGKQNPQKYHHKLEKGRYFQIDFHGSLKYIGDYVSSEVTNTGAGNAYDGYDYYVSHRFIRENKTTCVIHTDSDNIYIPVIRCFWS</sequence>
<organism evidence="1">
    <name type="scientific">viral metagenome</name>
    <dbReference type="NCBI Taxonomy" id="1070528"/>
    <lineage>
        <taxon>unclassified sequences</taxon>
        <taxon>metagenomes</taxon>
        <taxon>organismal metagenomes</taxon>
    </lineage>
</organism>